<comment type="caution">
    <text evidence="5">The sequence shown here is derived from an EMBL/GenBank/DDBJ whole genome shotgun (WGS) entry which is preliminary data.</text>
</comment>
<reference evidence="5" key="1">
    <citation type="submission" date="2022-12" db="EMBL/GenBank/DDBJ databases">
        <title>Chromosome-Level Genome Assembly of Japanese Cedar (Cryptomeriajaponica D. Don).</title>
        <authorList>
            <person name="Fujino T."/>
            <person name="Yamaguchi K."/>
            <person name="Yokoyama T."/>
            <person name="Hamanaka T."/>
            <person name="Harazono Y."/>
            <person name="Kamada H."/>
            <person name="Kobayashi W."/>
            <person name="Ujino-Ihara T."/>
            <person name="Uchiyama K."/>
            <person name="Matsumoto A."/>
            <person name="Izuno A."/>
            <person name="Tsumura Y."/>
            <person name="Toyoda A."/>
            <person name="Shigenobu S."/>
            <person name="Moriguchi Y."/>
            <person name="Ueno S."/>
            <person name="Kasahara M."/>
        </authorList>
    </citation>
    <scope>NUCLEOTIDE SEQUENCE</scope>
</reference>
<dbReference type="AlphaFoldDB" id="A0AAD3NUI1"/>
<dbReference type="Gene3D" id="3.20.20.80">
    <property type="entry name" value="Glycosidases"/>
    <property type="match status" value="1"/>
</dbReference>
<protein>
    <submittedName>
        <fullName evidence="5">Uncharacterized protein</fullName>
    </submittedName>
</protein>
<sequence>MKSINAGYVKIYDANPEVLKALPNSSLPVVITVANINVPGMASSTTTSGQRLRTNLLPYYPHMVKYDPVTESPLCRVHCFIFACVLSKSS</sequence>
<keyword evidence="3" id="KW-0326">Glycosidase</keyword>
<proteinExistence type="inferred from homology"/>
<evidence type="ECO:0000313" key="5">
    <source>
        <dbReference type="EMBL" id="GLJ59806.1"/>
    </source>
</evidence>
<keyword evidence="6" id="KW-1185">Reference proteome</keyword>
<gene>
    <name evidence="5" type="ORF">SUGI_1523830</name>
</gene>
<evidence type="ECO:0000256" key="1">
    <source>
        <dbReference type="ARBA" id="ARBA00008773"/>
    </source>
</evidence>
<dbReference type="EMBL" id="BSEH01001596">
    <property type="protein sequence ID" value="GLJ59806.1"/>
    <property type="molecule type" value="Genomic_DNA"/>
</dbReference>
<comment type="similarity">
    <text evidence="1 4">Belongs to the glycosyl hydrolase 17 family.</text>
</comment>
<dbReference type="Proteomes" id="UP001234787">
    <property type="component" value="Unassembled WGS sequence"/>
</dbReference>
<keyword evidence="2" id="KW-0378">Hydrolase</keyword>
<evidence type="ECO:0000313" key="6">
    <source>
        <dbReference type="Proteomes" id="UP001234787"/>
    </source>
</evidence>
<evidence type="ECO:0000256" key="4">
    <source>
        <dbReference type="RuleBase" id="RU004335"/>
    </source>
</evidence>
<dbReference type="GO" id="GO:0005975">
    <property type="term" value="P:carbohydrate metabolic process"/>
    <property type="evidence" value="ECO:0007669"/>
    <property type="project" value="InterPro"/>
</dbReference>
<evidence type="ECO:0000256" key="3">
    <source>
        <dbReference type="ARBA" id="ARBA00023295"/>
    </source>
</evidence>
<organism evidence="5 6">
    <name type="scientific">Cryptomeria japonica</name>
    <name type="common">Japanese cedar</name>
    <name type="synonym">Cupressus japonica</name>
    <dbReference type="NCBI Taxonomy" id="3369"/>
    <lineage>
        <taxon>Eukaryota</taxon>
        <taxon>Viridiplantae</taxon>
        <taxon>Streptophyta</taxon>
        <taxon>Embryophyta</taxon>
        <taxon>Tracheophyta</taxon>
        <taxon>Spermatophyta</taxon>
        <taxon>Pinopsida</taxon>
        <taxon>Pinidae</taxon>
        <taxon>Conifers II</taxon>
        <taxon>Cupressales</taxon>
        <taxon>Cupressaceae</taxon>
        <taxon>Cryptomeria</taxon>
    </lineage>
</organism>
<dbReference type="Pfam" id="PF00332">
    <property type="entry name" value="Glyco_hydro_17"/>
    <property type="match status" value="1"/>
</dbReference>
<name>A0AAD3NUI1_CRYJA</name>
<dbReference type="InterPro" id="IPR017853">
    <property type="entry name" value="GH"/>
</dbReference>
<dbReference type="InterPro" id="IPR000490">
    <property type="entry name" value="Glyco_hydro_17"/>
</dbReference>
<accession>A0AAD3NUI1</accession>
<evidence type="ECO:0000256" key="2">
    <source>
        <dbReference type="ARBA" id="ARBA00022801"/>
    </source>
</evidence>
<dbReference type="SUPFAM" id="SSF51445">
    <property type="entry name" value="(Trans)glycosidases"/>
    <property type="match status" value="1"/>
</dbReference>
<dbReference type="GO" id="GO:0004553">
    <property type="term" value="F:hydrolase activity, hydrolyzing O-glycosyl compounds"/>
    <property type="evidence" value="ECO:0007669"/>
    <property type="project" value="InterPro"/>
</dbReference>